<keyword evidence="7" id="KW-0677">Repeat</keyword>
<organism evidence="20 21">
    <name type="scientific">Coilia grayii</name>
    <name type="common">Gray's grenadier anchovy</name>
    <dbReference type="NCBI Taxonomy" id="363190"/>
    <lineage>
        <taxon>Eukaryota</taxon>
        <taxon>Metazoa</taxon>
        <taxon>Chordata</taxon>
        <taxon>Craniata</taxon>
        <taxon>Vertebrata</taxon>
        <taxon>Euteleostomi</taxon>
        <taxon>Actinopterygii</taxon>
        <taxon>Neopterygii</taxon>
        <taxon>Teleostei</taxon>
        <taxon>Clupei</taxon>
        <taxon>Clupeiformes</taxon>
        <taxon>Clupeoidei</taxon>
        <taxon>Engraulidae</taxon>
        <taxon>Coilinae</taxon>
        <taxon>Coilia</taxon>
    </lineage>
</organism>
<feature type="region of interest" description="Disordered" evidence="17">
    <location>
        <begin position="95"/>
        <end position="123"/>
    </location>
</feature>
<dbReference type="Pfam" id="PF08337">
    <property type="entry name" value="Plexin_cytopl"/>
    <property type="match status" value="1"/>
</dbReference>
<keyword evidence="11" id="KW-1015">Disulfide bond</keyword>
<dbReference type="Gene3D" id="2.60.40.10">
    <property type="entry name" value="Immunoglobulins"/>
    <property type="match status" value="5"/>
</dbReference>
<proteinExistence type="inferred from homology"/>
<dbReference type="CDD" id="cd12791">
    <property type="entry name" value="RasGAP_plexin_B3"/>
    <property type="match status" value="1"/>
</dbReference>
<dbReference type="InterPro" id="IPR008936">
    <property type="entry name" value="Rho_GTPase_activation_prot"/>
</dbReference>
<keyword evidence="6 18" id="KW-0732">Signal</keyword>
<dbReference type="GO" id="GO:0007411">
    <property type="term" value="P:axon guidance"/>
    <property type="evidence" value="ECO:0007669"/>
    <property type="project" value="UniProtKB-ARBA"/>
</dbReference>
<comment type="caution">
    <text evidence="20">The sequence shown here is derived from an EMBL/GenBank/DDBJ whole genome shotgun (WGS) entry which is preliminary data.</text>
</comment>
<dbReference type="InterPro" id="IPR036352">
    <property type="entry name" value="Semap_dom_sf"/>
</dbReference>
<keyword evidence="4" id="KW-0597">Phosphoprotein</keyword>
<evidence type="ECO:0000256" key="7">
    <source>
        <dbReference type="ARBA" id="ARBA00022737"/>
    </source>
</evidence>
<accession>A0ABD1KWA6</accession>
<evidence type="ECO:0000256" key="9">
    <source>
        <dbReference type="ARBA" id="ARBA00023054"/>
    </source>
</evidence>
<dbReference type="Gene3D" id="3.10.20.90">
    <property type="entry name" value="Phosphatidylinositol 3-kinase Catalytic Subunit, Chain A, domain 1"/>
    <property type="match status" value="1"/>
</dbReference>
<dbReference type="FunFam" id="1.10.506.10:FF:000012">
    <property type="entry name" value="Plexin B1"/>
    <property type="match status" value="1"/>
</dbReference>
<keyword evidence="13" id="KW-0325">Glycoprotein</keyword>
<dbReference type="Proteomes" id="UP001591681">
    <property type="component" value="Unassembled WGS sequence"/>
</dbReference>
<feature type="signal peptide" evidence="18">
    <location>
        <begin position="1"/>
        <end position="39"/>
    </location>
</feature>
<dbReference type="GO" id="GO:0005886">
    <property type="term" value="C:plasma membrane"/>
    <property type="evidence" value="ECO:0007669"/>
    <property type="project" value="UniProtKB-SubCell"/>
</dbReference>
<keyword evidence="21" id="KW-1185">Reference proteome</keyword>
<evidence type="ECO:0000256" key="17">
    <source>
        <dbReference type="SAM" id="MobiDB-lite"/>
    </source>
</evidence>
<dbReference type="SMART" id="SM00630">
    <property type="entry name" value="Sema"/>
    <property type="match status" value="1"/>
</dbReference>
<dbReference type="FunFam" id="1.10.506.10:FF:000010">
    <property type="entry name" value="Plexin B1"/>
    <property type="match status" value="1"/>
</dbReference>
<dbReference type="InterPro" id="IPR041019">
    <property type="entry name" value="TIG1_plexin"/>
</dbReference>
<dbReference type="InterPro" id="IPR041362">
    <property type="entry name" value="TIG2_plexin"/>
</dbReference>
<keyword evidence="9" id="KW-0175">Coiled coil</keyword>
<evidence type="ECO:0000256" key="11">
    <source>
        <dbReference type="ARBA" id="ARBA00023157"/>
    </source>
</evidence>
<dbReference type="FunFam" id="2.130.10.10:FF:000126">
    <property type="entry name" value="Plexin B1"/>
    <property type="match status" value="1"/>
</dbReference>
<evidence type="ECO:0000256" key="8">
    <source>
        <dbReference type="ARBA" id="ARBA00022989"/>
    </source>
</evidence>
<evidence type="ECO:0000256" key="13">
    <source>
        <dbReference type="ARBA" id="ARBA00023180"/>
    </source>
</evidence>
<feature type="chain" id="PRO_5044768789" description="Plexin-B1" evidence="18">
    <location>
        <begin position="40"/>
        <end position="1928"/>
    </location>
</feature>
<keyword evidence="12" id="KW-0675">Receptor</keyword>
<evidence type="ECO:0000256" key="5">
    <source>
        <dbReference type="ARBA" id="ARBA00022692"/>
    </source>
</evidence>
<dbReference type="InterPro" id="IPR015943">
    <property type="entry name" value="WD40/YVTN_repeat-like_dom_sf"/>
</dbReference>
<gene>
    <name evidence="20" type="ORF">ACEWY4_000313</name>
</gene>
<dbReference type="Pfam" id="PF18020">
    <property type="entry name" value="TIG_2"/>
    <property type="match status" value="1"/>
</dbReference>
<comment type="subcellular location">
    <subcellularLocation>
        <location evidence="1">Cell membrane</location>
        <topology evidence="1">Single-pass type I membrane protein</topology>
    </subcellularLocation>
</comment>
<dbReference type="SUPFAM" id="SSF81296">
    <property type="entry name" value="E set domains"/>
    <property type="match status" value="3"/>
</dbReference>
<keyword evidence="8" id="KW-1133">Transmembrane helix</keyword>
<dbReference type="Pfam" id="PF24317">
    <property type="entry name" value="PSI_Plexin-B"/>
    <property type="match status" value="1"/>
</dbReference>
<dbReference type="InterPro" id="IPR001627">
    <property type="entry name" value="Semap_dom"/>
</dbReference>
<dbReference type="EMBL" id="JBHFQA010000001">
    <property type="protein sequence ID" value="KAL2103445.1"/>
    <property type="molecule type" value="Genomic_DNA"/>
</dbReference>
<feature type="region of interest" description="Disordered" evidence="17">
    <location>
        <begin position="137"/>
        <end position="158"/>
    </location>
</feature>
<evidence type="ECO:0000256" key="2">
    <source>
        <dbReference type="ARBA" id="ARBA00010297"/>
    </source>
</evidence>
<keyword evidence="3" id="KW-1003">Cell membrane</keyword>
<evidence type="ECO:0000256" key="14">
    <source>
        <dbReference type="ARBA" id="ARBA00057668"/>
    </source>
</evidence>
<dbReference type="GO" id="GO:0002116">
    <property type="term" value="C:semaphorin receptor complex"/>
    <property type="evidence" value="ECO:0007669"/>
    <property type="project" value="UniProtKB-ARBA"/>
</dbReference>
<evidence type="ECO:0000313" key="20">
    <source>
        <dbReference type="EMBL" id="KAL2103445.1"/>
    </source>
</evidence>
<dbReference type="InterPro" id="IPR046800">
    <property type="entry name" value="Plexin_RBD"/>
</dbReference>
<dbReference type="PANTHER" id="PTHR22625:SF69">
    <property type="entry name" value="PLEXIN-B3"/>
    <property type="match status" value="1"/>
</dbReference>
<evidence type="ECO:0000256" key="1">
    <source>
        <dbReference type="ARBA" id="ARBA00004251"/>
    </source>
</evidence>
<dbReference type="Pfam" id="PF01437">
    <property type="entry name" value="PSI"/>
    <property type="match status" value="1"/>
</dbReference>
<evidence type="ECO:0000256" key="3">
    <source>
        <dbReference type="ARBA" id="ARBA00022475"/>
    </source>
</evidence>
<dbReference type="Gene3D" id="2.130.10.10">
    <property type="entry name" value="YVTN repeat-like/Quinoprotein amine dehydrogenase"/>
    <property type="match status" value="1"/>
</dbReference>
<dbReference type="InterPro" id="IPR014756">
    <property type="entry name" value="Ig_E-set"/>
</dbReference>
<dbReference type="Pfam" id="PF01833">
    <property type="entry name" value="TIG"/>
    <property type="match status" value="3"/>
</dbReference>
<dbReference type="SMART" id="SM00429">
    <property type="entry name" value="IPT"/>
    <property type="match status" value="3"/>
</dbReference>
<dbReference type="InterPro" id="IPR016201">
    <property type="entry name" value="PSI"/>
</dbReference>
<dbReference type="Pfam" id="PF17960">
    <property type="entry name" value="TIG_plexin"/>
    <property type="match status" value="1"/>
</dbReference>
<evidence type="ECO:0000256" key="10">
    <source>
        <dbReference type="ARBA" id="ARBA00023136"/>
    </source>
</evidence>
<feature type="domain" description="Sema" evidence="19">
    <location>
        <begin position="45"/>
        <end position="520"/>
    </location>
</feature>
<evidence type="ECO:0000256" key="15">
    <source>
        <dbReference type="ARBA" id="ARBA00070678"/>
    </source>
</evidence>
<dbReference type="SUPFAM" id="SSF101912">
    <property type="entry name" value="Sema domain"/>
    <property type="match status" value="1"/>
</dbReference>
<dbReference type="SUPFAM" id="SSF48350">
    <property type="entry name" value="GTPase activation domain, GAP"/>
    <property type="match status" value="1"/>
</dbReference>
<dbReference type="SMART" id="SM00423">
    <property type="entry name" value="PSI"/>
    <property type="match status" value="3"/>
</dbReference>
<evidence type="ECO:0000259" key="19">
    <source>
        <dbReference type="PROSITE" id="PS51004"/>
    </source>
</evidence>
<name>A0ABD1KWA6_9TELE</name>
<protein>
    <recommendedName>
        <fullName evidence="15">Plexin-B1</fullName>
    </recommendedName>
</protein>
<dbReference type="GO" id="GO:0008360">
    <property type="term" value="P:regulation of cell shape"/>
    <property type="evidence" value="ECO:0007669"/>
    <property type="project" value="UniProtKB-ARBA"/>
</dbReference>
<comment type="similarity">
    <text evidence="2">Belongs to the plexin family.</text>
</comment>
<evidence type="ECO:0000256" key="18">
    <source>
        <dbReference type="SAM" id="SignalP"/>
    </source>
</evidence>
<dbReference type="FunFam" id="2.60.40.10:FF:000203">
    <property type="entry name" value="Plexin B2"/>
    <property type="match status" value="1"/>
</dbReference>
<dbReference type="InterPro" id="IPR013548">
    <property type="entry name" value="Plexin_cytoplasmic_RasGAP_dom"/>
</dbReference>
<dbReference type="InterPro" id="IPR002165">
    <property type="entry name" value="Plexin_repeat"/>
</dbReference>
<reference evidence="20 21" key="1">
    <citation type="submission" date="2024-09" db="EMBL/GenBank/DDBJ databases">
        <title>A chromosome-level genome assembly of Gray's grenadier anchovy, Coilia grayii.</title>
        <authorList>
            <person name="Fu Z."/>
        </authorList>
    </citation>
    <scope>NUCLEOTIDE SEQUENCE [LARGE SCALE GENOMIC DNA]</scope>
    <source>
        <strain evidence="20">G4</strain>
        <tissue evidence="20">Muscle</tissue>
    </source>
</reference>
<dbReference type="InterPro" id="IPR031148">
    <property type="entry name" value="Plexin"/>
</dbReference>
<dbReference type="Gene3D" id="1.10.506.10">
    <property type="entry name" value="GTPase Activation - p120gap, domain 1"/>
    <property type="match status" value="1"/>
</dbReference>
<dbReference type="InterPro" id="IPR013783">
    <property type="entry name" value="Ig-like_fold"/>
</dbReference>
<keyword evidence="10" id="KW-0472">Membrane</keyword>
<dbReference type="InterPro" id="IPR002909">
    <property type="entry name" value="IPT_dom"/>
</dbReference>
<dbReference type="InterPro" id="IPR057533">
    <property type="entry name" value="PSI_Plexin-B"/>
</dbReference>
<dbReference type="FunFam" id="2.60.40.10:FF:000131">
    <property type="entry name" value="Plexin A2"/>
    <property type="match status" value="1"/>
</dbReference>
<keyword evidence="5" id="KW-0812">Transmembrane</keyword>
<evidence type="ECO:0000313" key="21">
    <source>
        <dbReference type="Proteomes" id="UP001591681"/>
    </source>
</evidence>
<dbReference type="FunFam" id="2.60.40.10:FF:000705">
    <property type="entry name" value="Plexin B1"/>
    <property type="match status" value="1"/>
</dbReference>
<dbReference type="PANTHER" id="PTHR22625">
    <property type="entry name" value="PLEXIN"/>
    <property type="match status" value="1"/>
</dbReference>
<comment type="function">
    <text evidence="14">Receptor for SEMA4D. Plays a role in GABAergic synapse development. Mediates SEMA4A- and SEMA4D-dependent inhibitory synapse development. Plays a role in RHOA activation and subsequent changes of the actin cytoskeleton. Plays a role in axon guidance, invasive growth and cell migration.</text>
</comment>
<dbReference type="Pfam" id="PF24479">
    <property type="entry name" value="PSI_PlexinA-B"/>
    <property type="match status" value="1"/>
</dbReference>
<dbReference type="PROSITE" id="PS51004">
    <property type="entry name" value="SEMA"/>
    <property type="match status" value="1"/>
</dbReference>
<evidence type="ECO:0000256" key="6">
    <source>
        <dbReference type="ARBA" id="ARBA00022729"/>
    </source>
</evidence>
<dbReference type="SUPFAM" id="SSF103575">
    <property type="entry name" value="Plexin repeat"/>
    <property type="match status" value="1"/>
</dbReference>
<evidence type="ECO:0000256" key="12">
    <source>
        <dbReference type="ARBA" id="ARBA00023170"/>
    </source>
</evidence>
<evidence type="ECO:0000256" key="16">
    <source>
        <dbReference type="PROSITE-ProRule" id="PRU00352"/>
    </source>
</evidence>
<comment type="caution">
    <text evidence="16">Lacks conserved residue(s) required for the propagation of feature annotation.</text>
</comment>
<sequence length="1928" mass="213506">MPAPAPPSPPPLAIWWRPLALPLLLPLLLLLLSPLTTTATAPDAATSTSPSSADALHRSVTLNTGGALNHLLLDPRTGEVYVGGVNALYHLSPDLRPVSQGQTGPRLDSPDCLPPIDPKDCTQARQTDNANQILLLQDGEDEPPQERDGGGGGGGAAERGTRWRSLIVCGTVLQGICEKRSLSDVARVLYNTSNPVDTQYVAANDPRVSTVAVLVPGTLMLVGRGYTSKGPGGIPPITTRRLLPSAHHSAPAFSHEELGKLVVGTYSEYNNHFVAALRHEGHVYFLLSRRDVRETKEYRTYVSRLCADDPSFYSYVELPLACEGGYNLAQAATLGTHRGRPMLFATMAAGQASTPTPTPRSALCVYDMERINKDMKRAQELCYTQEGQGPSGSDEAYIEYDVSSRCLRLAKSSVTEYPCGGEHTPSPIASSVPLVVEPALTRTTLLSAIATATEAGHTIVLLGDKAGHLHKVFLQADGMGVLYDSVTVDERSAVNSDLLLDSSGQSVYVLTQKKVTRLPVAQCSRHTDCQSCLSVRDPYCGWCVLEGRCSRKTECLRHAQANHWLWSYRQEQQCVSVQSLVPSSQSREEQTQVSFTVAQLPMLSGDESLSCRFGGLPPQPAVVRDNSITCQSPKPVLLPPSPPGSDHMALRVSLMFGNVTISHTYLTFYDCRAVGRLNSTSPCMACVGSRWPCHWCALDEVCTHQKSCPRKPIIYNTGEDLTPRGVDSCPCVSALQGSPLVPVGFDKELYLLGKNLDMFEDEEDYMCVVEIEGRSLLLPATLIRGEQQTHTFKCAAQQYQYSVKELEYAARVYLLRGNLRIDSAPNIQLRLYNCSVGQSDCSQCRAVAPAYRCVWCGGESPQCVYSDACTATHQDSCPPPLITKIQPTTGPLEGGIRVSIWGSNLGQRFQDIQHGVTVAGVSCVPLPEAYLISTRIVCELQPSRAIKGPVVITVGDSPAGQSQQSFTYQDPQLLGIEPDRGPVSGGTRLTVKGSHLLTGQKSDLKAFIGQQPCYIVEEVNDTQLVCRSSRANHTSELTVRVLFGKAERTVGNAVFRYLKDPVITDAVPAESFYGGGRVITVRGENFDIIQQPMMSMLVEPVGSFMVRRRRYLSPRGPHAAFNSSLIKKQERCMDVMSDQMTCLTPEVPPDSRVVRVWFELDNLQVDFESVTGKKFTYHPDPKLYSLNMDTPDTPYRFKPGGVIAVEGKGLMLAMTRGEVVARLGNQECEVKTLDSTHLYCEPPEEQPLSTDDSELPSLRVVMGNLVFDLGLVQYDTDDPSPVPLAAQVGLAASAAVVVLVVLVIILMYRRKSKQALRDYKKVLVQLETLEINVGDQCRKEFTDLMTEMMDLSSDVGGPGIPLLDYRTYAERIFFPGQKGAPLSQNLDLPDSRRHTVEQGLGQLNNLLNNRLFLIRFIHTLEAQQSFSQRDRGYVASLLTMALHDKLEYFTDVMKTLLGDLVQQYVDKNPKLMLRRTETVVEKMLTNWMSICLYSFLKEVAGEPLYMLYRAIKYQVDKGPVDAVTGKAKRTLNDSHLLREDIDYTSMTLTVMVKSGVEVQPCPVKVLDIDTITQVKDKILDQLYKGMPYSQRPKADSLDLEWRAGQAGHLTLSDDDVTAIIHGRWKKINTLQHYKVPDLATVALIPRSQSSVVMGVNQVFQTGEKTPMLEGEEEEGQRLWHLVKSSEDPEIPKHRKSSMRERERAKAIPEIYLTRLLSMKGTLQKFVDDVFVAILSTKRPPPIAVRFFFDFLDDMAEKHGIDDPETVHIWKTNSLPLRFWVNILKNPQFVFDVQVTDSVDAVLSVIAQTFIDSCTTSEHKVGRDSPVNKLLYAREIPRYKQLVERYYSDIHSSGSGCYQEMNSTLTELSGSFASEMNSVVALHELYKYINKYYDQIIMSLEEDAAGQKMQLAYRLQQVAALVENKVTDL</sequence>
<dbReference type="GO" id="GO:0017154">
    <property type="term" value="F:semaphorin receptor activity"/>
    <property type="evidence" value="ECO:0007669"/>
    <property type="project" value="UniProtKB-ARBA"/>
</dbReference>
<dbReference type="Pfam" id="PF20170">
    <property type="entry name" value="Plexin_RBD"/>
    <property type="match status" value="1"/>
</dbReference>
<dbReference type="CDD" id="cd01180">
    <property type="entry name" value="IPT_plexin_repeat1"/>
    <property type="match status" value="1"/>
</dbReference>
<dbReference type="Pfam" id="PF01403">
    <property type="entry name" value="Sema"/>
    <property type="match status" value="1"/>
</dbReference>
<evidence type="ECO:0000256" key="4">
    <source>
        <dbReference type="ARBA" id="ARBA00022553"/>
    </source>
</evidence>